<dbReference type="GO" id="GO:0005524">
    <property type="term" value="F:ATP binding"/>
    <property type="evidence" value="ECO:0007669"/>
    <property type="project" value="UniProtKB-KW"/>
</dbReference>
<feature type="non-terminal residue" evidence="9">
    <location>
        <position position="1"/>
    </location>
</feature>
<dbReference type="Pfam" id="PF08245">
    <property type="entry name" value="Mur_ligase_M"/>
    <property type="match status" value="1"/>
</dbReference>
<feature type="domain" description="Mur ligase C-terminal" evidence="7">
    <location>
        <begin position="204"/>
        <end position="252"/>
    </location>
</feature>
<dbReference type="SUPFAM" id="SSF53244">
    <property type="entry name" value="MurD-like peptide ligases, peptide-binding domain"/>
    <property type="match status" value="1"/>
</dbReference>
<dbReference type="Pfam" id="PF02875">
    <property type="entry name" value="Mur_ligase_C"/>
    <property type="match status" value="1"/>
</dbReference>
<dbReference type="GO" id="GO:0008841">
    <property type="term" value="F:dihydrofolate synthase activity"/>
    <property type="evidence" value="ECO:0007669"/>
    <property type="project" value="TreeGrafter"/>
</dbReference>
<dbReference type="GO" id="GO:0004326">
    <property type="term" value="F:tetrahydrofolylpolyglutamate synthase activity"/>
    <property type="evidence" value="ECO:0007669"/>
    <property type="project" value="InterPro"/>
</dbReference>
<dbReference type="NCBIfam" id="TIGR01499">
    <property type="entry name" value="folC"/>
    <property type="match status" value="1"/>
</dbReference>
<organism evidence="9">
    <name type="scientific">marine sediment metagenome</name>
    <dbReference type="NCBI Taxonomy" id="412755"/>
    <lineage>
        <taxon>unclassified sequences</taxon>
        <taxon>metagenomes</taxon>
        <taxon>ecological metagenomes</taxon>
    </lineage>
</organism>
<dbReference type="InterPro" id="IPR013221">
    <property type="entry name" value="Mur_ligase_cen"/>
</dbReference>
<evidence type="ECO:0008006" key="10">
    <source>
        <dbReference type="Google" id="ProtNLM"/>
    </source>
</evidence>
<dbReference type="InterPro" id="IPR004101">
    <property type="entry name" value="Mur_ligase_C"/>
</dbReference>
<dbReference type="GO" id="GO:0005737">
    <property type="term" value="C:cytoplasm"/>
    <property type="evidence" value="ECO:0007669"/>
    <property type="project" value="TreeGrafter"/>
</dbReference>
<feature type="domain" description="Mur ligase central" evidence="8">
    <location>
        <begin position="22"/>
        <end position="168"/>
    </location>
</feature>
<keyword evidence="4" id="KW-0547">Nucleotide-binding</keyword>
<evidence type="ECO:0000259" key="8">
    <source>
        <dbReference type="Pfam" id="PF08245"/>
    </source>
</evidence>
<sequence length="253" mass="28916">KPIVNELNNSPEVEVVTHFEILTSMAFLYFSRNRCDFVVLEAGMGGRWDATNLADSKVAVLTNVTKEHTRYLGDTIYKIAVEKAEVIKNKSNVVTGSSDIDVLKVLNKKCKEKDAKLYQFEKDFFIKNCQRKNNHRLAYVKGIYNDYSNIKINTISKYQCENAAMAITTTELFLERNLIKSKFIKNIMKSELLENSLLPVDFRGRLEIVAKSPTIVLDGSHNPGAMKKLVSEIKDNFKYGKLHLIFACFRDKD</sequence>
<dbReference type="EMBL" id="BARU01036035">
    <property type="protein sequence ID" value="GAH87169.1"/>
    <property type="molecule type" value="Genomic_DNA"/>
</dbReference>
<dbReference type="PANTHER" id="PTHR11136">
    <property type="entry name" value="FOLYLPOLYGLUTAMATE SYNTHASE-RELATED"/>
    <property type="match status" value="1"/>
</dbReference>
<keyword evidence="5" id="KW-0067">ATP-binding</keyword>
<protein>
    <recommendedName>
        <fullName evidence="10">Mur ligase central domain-containing protein</fullName>
    </recommendedName>
</protein>
<evidence type="ECO:0000256" key="5">
    <source>
        <dbReference type="ARBA" id="ARBA00022840"/>
    </source>
</evidence>
<dbReference type="SUPFAM" id="SSF53623">
    <property type="entry name" value="MurD-like peptide ligases, catalytic domain"/>
    <property type="match status" value="1"/>
</dbReference>
<dbReference type="InterPro" id="IPR036565">
    <property type="entry name" value="Mur-like_cat_sf"/>
</dbReference>
<comment type="similarity">
    <text evidence="1">Belongs to the folylpolyglutamate synthase family.</text>
</comment>
<dbReference type="GO" id="GO:0046872">
    <property type="term" value="F:metal ion binding"/>
    <property type="evidence" value="ECO:0007669"/>
    <property type="project" value="UniProtKB-KW"/>
</dbReference>
<evidence type="ECO:0000256" key="1">
    <source>
        <dbReference type="ARBA" id="ARBA00008276"/>
    </source>
</evidence>
<gene>
    <name evidence="9" type="ORF">S03H2_56346</name>
</gene>
<dbReference type="Gene3D" id="3.90.190.20">
    <property type="entry name" value="Mur ligase, C-terminal domain"/>
    <property type="match status" value="1"/>
</dbReference>
<evidence type="ECO:0000259" key="7">
    <source>
        <dbReference type="Pfam" id="PF02875"/>
    </source>
</evidence>
<evidence type="ECO:0000256" key="4">
    <source>
        <dbReference type="ARBA" id="ARBA00022741"/>
    </source>
</evidence>
<dbReference type="InterPro" id="IPR036615">
    <property type="entry name" value="Mur_ligase_C_dom_sf"/>
</dbReference>
<accession>X1KAA1</accession>
<evidence type="ECO:0000313" key="9">
    <source>
        <dbReference type="EMBL" id="GAH87169.1"/>
    </source>
</evidence>
<feature type="non-terminal residue" evidence="9">
    <location>
        <position position="253"/>
    </location>
</feature>
<evidence type="ECO:0000256" key="3">
    <source>
        <dbReference type="ARBA" id="ARBA00022723"/>
    </source>
</evidence>
<dbReference type="AlphaFoldDB" id="X1KAA1"/>
<reference evidence="9" key="1">
    <citation type="journal article" date="2014" name="Front. Microbiol.">
        <title>High frequency of phylogenetically diverse reductive dehalogenase-homologous genes in deep subseafloor sedimentary metagenomes.</title>
        <authorList>
            <person name="Kawai M."/>
            <person name="Futagami T."/>
            <person name="Toyoda A."/>
            <person name="Takaki Y."/>
            <person name="Nishi S."/>
            <person name="Hori S."/>
            <person name="Arai W."/>
            <person name="Tsubouchi T."/>
            <person name="Morono Y."/>
            <person name="Uchiyama I."/>
            <person name="Ito T."/>
            <person name="Fujiyama A."/>
            <person name="Inagaki F."/>
            <person name="Takami H."/>
        </authorList>
    </citation>
    <scope>NUCLEOTIDE SEQUENCE</scope>
    <source>
        <strain evidence="9">Expedition CK06-06</strain>
    </source>
</reference>
<keyword evidence="3" id="KW-0479">Metal-binding</keyword>
<evidence type="ECO:0000256" key="6">
    <source>
        <dbReference type="ARBA" id="ARBA00022842"/>
    </source>
</evidence>
<keyword evidence="6" id="KW-0460">Magnesium</keyword>
<dbReference type="Gene3D" id="3.40.1190.10">
    <property type="entry name" value="Mur-like, catalytic domain"/>
    <property type="match status" value="1"/>
</dbReference>
<dbReference type="PANTHER" id="PTHR11136:SF0">
    <property type="entry name" value="DIHYDROFOLATE SYNTHETASE-RELATED"/>
    <property type="match status" value="1"/>
</dbReference>
<keyword evidence="2" id="KW-0436">Ligase</keyword>
<proteinExistence type="inferred from homology"/>
<evidence type="ECO:0000256" key="2">
    <source>
        <dbReference type="ARBA" id="ARBA00022598"/>
    </source>
</evidence>
<comment type="caution">
    <text evidence="9">The sequence shown here is derived from an EMBL/GenBank/DDBJ whole genome shotgun (WGS) entry which is preliminary data.</text>
</comment>
<dbReference type="InterPro" id="IPR001645">
    <property type="entry name" value="Folylpolyglutamate_synth"/>
</dbReference>
<name>X1KAA1_9ZZZZ</name>